<gene>
    <name evidence="1" type="ORF">E0486_03295</name>
</gene>
<evidence type="ECO:0000313" key="1">
    <source>
        <dbReference type="EMBL" id="TCZ74114.1"/>
    </source>
</evidence>
<proteinExistence type="predicted"/>
<evidence type="ECO:0000313" key="2">
    <source>
        <dbReference type="Proteomes" id="UP000295164"/>
    </source>
</evidence>
<dbReference type="AlphaFoldDB" id="A0A4R4E3J3"/>
<comment type="caution">
    <text evidence="1">The sequence shown here is derived from an EMBL/GenBank/DDBJ whole genome shotgun (WGS) entry which is preliminary data.</text>
</comment>
<reference evidence="1 2" key="1">
    <citation type="submission" date="2019-03" db="EMBL/GenBank/DDBJ databases">
        <authorList>
            <person name="Kim M.K.M."/>
        </authorList>
    </citation>
    <scope>NUCLEOTIDE SEQUENCE [LARGE SCALE GENOMIC DNA]</scope>
    <source>
        <strain evidence="1 2">17J68-15</strain>
    </source>
</reference>
<protein>
    <submittedName>
        <fullName evidence="1">Uncharacterized protein</fullName>
    </submittedName>
</protein>
<dbReference type="EMBL" id="SKFH01000003">
    <property type="protein sequence ID" value="TCZ74114.1"/>
    <property type="molecule type" value="Genomic_DNA"/>
</dbReference>
<dbReference type="RefSeq" id="WP_131850713.1">
    <property type="nucleotide sequence ID" value="NZ_SKFH01000003.1"/>
</dbReference>
<sequence>MARIFTIEFAYEGILYNALVTERAQPFATEYRLSMLSGELEDLLSARKVLLSPTGVLAFSQREGLPGRLMESVLQAIALHVGTPA</sequence>
<name>A0A4R4E3J3_9BACT</name>
<dbReference type="Proteomes" id="UP000295164">
    <property type="component" value="Unassembled WGS sequence"/>
</dbReference>
<dbReference type="OrthoDB" id="679948at2"/>
<accession>A0A4R4E3J3</accession>
<organism evidence="1 2">
    <name type="scientific">Flaviaesturariibacter aridisoli</name>
    <dbReference type="NCBI Taxonomy" id="2545761"/>
    <lineage>
        <taxon>Bacteria</taxon>
        <taxon>Pseudomonadati</taxon>
        <taxon>Bacteroidota</taxon>
        <taxon>Chitinophagia</taxon>
        <taxon>Chitinophagales</taxon>
        <taxon>Chitinophagaceae</taxon>
        <taxon>Flaviaestuariibacter</taxon>
    </lineage>
</organism>
<keyword evidence="2" id="KW-1185">Reference proteome</keyword>